<accession>A0ABZ3J805</accession>
<dbReference type="Gene3D" id="1.10.10.60">
    <property type="entry name" value="Homeodomain-like"/>
    <property type="match status" value="1"/>
</dbReference>
<dbReference type="InterPro" id="IPR002078">
    <property type="entry name" value="Sigma_54_int"/>
</dbReference>
<evidence type="ECO:0000259" key="5">
    <source>
        <dbReference type="PROSITE" id="PS50113"/>
    </source>
</evidence>
<dbReference type="InterPro" id="IPR058031">
    <property type="entry name" value="AAA_lid_NorR"/>
</dbReference>
<dbReference type="PANTHER" id="PTHR32071:SF57">
    <property type="entry name" value="C4-DICARBOXYLATE TRANSPORT TRANSCRIPTIONAL REGULATORY PROTEIN DCTD"/>
    <property type="match status" value="1"/>
</dbReference>
<dbReference type="InterPro" id="IPR025943">
    <property type="entry name" value="Sigma_54_int_dom_ATP-bd_2"/>
</dbReference>
<protein>
    <submittedName>
        <fullName evidence="6">Anaerobic nitric oxide reductase transcription regulator NorR</fullName>
    </submittedName>
</protein>
<dbReference type="InterPro" id="IPR000700">
    <property type="entry name" value="PAS-assoc_C"/>
</dbReference>
<evidence type="ECO:0000256" key="1">
    <source>
        <dbReference type="ARBA" id="ARBA00022741"/>
    </source>
</evidence>
<dbReference type="SUPFAM" id="SSF46689">
    <property type="entry name" value="Homeodomain-like"/>
    <property type="match status" value="1"/>
</dbReference>
<dbReference type="SUPFAM" id="SSF52540">
    <property type="entry name" value="P-loop containing nucleoside triphosphate hydrolases"/>
    <property type="match status" value="1"/>
</dbReference>
<dbReference type="PROSITE" id="PS00675">
    <property type="entry name" value="SIGMA54_INTERACT_1"/>
    <property type="match status" value="1"/>
</dbReference>
<sequence>MSESCINYELLKNILDHSHDEIYVTDAQGIVLYVNQAVEAHCGISAGEIIGKNSEELSACHYWHPRVSPIVLEKKQSVTMEQKTRTGKTLLTTATPIFNEEGKLEYIIENGRDITESTGLKIELAKSEKLLNRYQTEVAVLRKNEMNIPDFISRSAKMSNLLDLVHRISQVDSTVLLLGESGSGKSHMAKHIHKDSPRYNGPFIVVNCASIPAELMEAEMFGYSKGAFTGANTKGNIGLIELASEGTLFLDEIAELPLHMQAKLLQILQENQYYKVGGREVQQVNCRIIAATNQNIHKLLEQGKFREDLYYRLNVFEIKIPSLRERKEEIIPLALYFLDKYNQKYKYERQLSKRAIDLFLQYSWPGNARELKNMIERLVVTSQSNIIDDLDLPQSLTAVHDAKQAISSFPSLTSIVGHNLSLEDAVDEVEKKLILQAYQKLGSSYEVAKFLKISQSKASRLIRKYMPEAQNKFMISQN</sequence>
<dbReference type="InterPro" id="IPR013767">
    <property type="entry name" value="PAS_fold"/>
</dbReference>
<feature type="domain" description="Sigma-54 factor interaction" evidence="3">
    <location>
        <begin position="151"/>
        <end position="380"/>
    </location>
</feature>
<dbReference type="CDD" id="cd00130">
    <property type="entry name" value="PAS"/>
    <property type="match status" value="1"/>
</dbReference>
<dbReference type="Pfam" id="PF00989">
    <property type="entry name" value="PAS"/>
    <property type="match status" value="1"/>
</dbReference>
<keyword evidence="7" id="KW-1185">Reference proteome</keyword>
<dbReference type="InterPro" id="IPR027417">
    <property type="entry name" value="P-loop_NTPase"/>
</dbReference>
<dbReference type="PROSITE" id="PS50112">
    <property type="entry name" value="PAS"/>
    <property type="match status" value="1"/>
</dbReference>
<keyword evidence="1" id="KW-0547">Nucleotide-binding</keyword>
<name>A0ABZ3J805_SPOA4</name>
<dbReference type="PROSITE" id="PS00676">
    <property type="entry name" value="SIGMA54_INTERACT_2"/>
    <property type="match status" value="1"/>
</dbReference>
<dbReference type="PROSITE" id="PS50113">
    <property type="entry name" value="PAC"/>
    <property type="match status" value="1"/>
</dbReference>
<gene>
    <name evidence="6" type="primary">norR_25</name>
    <name evidence="6" type="ORF">SPACI_044040</name>
</gene>
<reference evidence="6" key="1">
    <citation type="submission" date="2024-05" db="EMBL/GenBank/DDBJ databases">
        <title>Isolation and characterization of Sporomusa carbonis sp. nov., a carboxydotrophic hydrogenogen in the genus of Sporomusa isolated from a charcoal burning pile.</title>
        <authorList>
            <person name="Boeer T."/>
            <person name="Rosenbaum F."/>
            <person name="Eysell L."/>
            <person name="Mueller V."/>
            <person name="Daniel R."/>
            <person name="Poehlein A."/>
        </authorList>
    </citation>
    <scope>NUCLEOTIDE SEQUENCE [LARGE SCALE GENOMIC DNA]</scope>
    <source>
        <strain evidence="6">DSM 3132</strain>
    </source>
</reference>
<dbReference type="Gene3D" id="3.30.450.20">
    <property type="entry name" value="PAS domain"/>
    <property type="match status" value="1"/>
</dbReference>
<dbReference type="InterPro" id="IPR009057">
    <property type="entry name" value="Homeodomain-like_sf"/>
</dbReference>
<dbReference type="EMBL" id="CP155571">
    <property type="protein sequence ID" value="XFO74295.1"/>
    <property type="molecule type" value="Genomic_DNA"/>
</dbReference>
<dbReference type="InterPro" id="IPR000014">
    <property type="entry name" value="PAS"/>
</dbReference>
<evidence type="ECO:0000259" key="4">
    <source>
        <dbReference type="PROSITE" id="PS50112"/>
    </source>
</evidence>
<evidence type="ECO:0000313" key="7">
    <source>
        <dbReference type="Proteomes" id="UP000216052"/>
    </source>
</evidence>
<dbReference type="NCBIfam" id="TIGR00229">
    <property type="entry name" value="sensory_box"/>
    <property type="match status" value="1"/>
</dbReference>
<dbReference type="InterPro" id="IPR035965">
    <property type="entry name" value="PAS-like_dom_sf"/>
</dbReference>
<feature type="domain" description="PAC" evidence="5">
    <location>
        <begin position="74"/>
        <end position="126"/>
    </location>
</feature>
<dbReference type="InterPro" id="IPR003593">
    <property type="entry name" value="AAA+_ATPase"/>
</dbReference>
<dbReference type="Pfam" id="PF00158">
    <property type="entry name" value="Sigma54_activat"/>
    <property type="match status" value="1"/>
</dbReference>
<dbReference type="Gene3D" id="1.10.8.60">
    <property type="match status" value="1"/>
</dbReference>
<evidence type="ECO:0000313" key="6">
    <source>
        <dbReference type="EMBL" id="XFO74295.1"/>
    </source>
</evidence>
<proteinExistence type="predicted"/>
<evidence type="ECO:0000259" key="3">
    <source>
        <dbReference type="PROSITE" id="PS50045"/>
    </source>
</evidence>
<dbReference type="PANTHER" id="PTHR32071">
    <property type="entry name" value="TRANSCRIPTIONAL REGULATORY PROTEIN"/>
    <property type="match status" value="1"/>
</dbReference>
<organism evidence="6 7">
    <name type="scientific">Sporomusa acidovorans (strain ATCC 49682 / DSM 3132 / Mol)</name>
    <dbReference type="NCBI Taxonomy" id="1123286"/>
    <lineage>
        <taxon>Bacteria</taxon>
        <taxon>Bacillati</taxon>
        <taxon>Bacillota</taxon>
        <taxon>Negativicutes</taxon>
        <taxon>Selenomonadales</taxon>
        <taxon>Sporomusaceae</taxon>
        <taxon>Sporomusa</taxon>
    </lineage>
</organism>
<dbReference type="SMART" id="SM00091">
    <property type="entry name" value="PAS"/>
    <property type="match status" value="1"/>
</dbReference>
<feature type="domain" description="PAS" evidence="4">
    <location>
        <begin position="7"/>
        <end position="65"/>
    </location>
</feature>
<dbReference type="SMART" id="SM00382">
    <property type="entry name" value="AAA"/>
    <property type="match status" value="1"/>
</dbReference>
<dbReference type="PROSITE" id="PS50045">
    <property type="entry name" value="SIGMA54_INTERACT_4"/>
    <property type="match status" value="1"/>
</dbReference>
<dbReference type="Gene3D" id="3.40.50.300">
    <property type="entry name" value="P-loop containing nucleotide triphosphate hydrolases"/>
    <property type="match status" value="1"/>
</dbReference>
<dbReference type="RefSeq" id="WP_211285125.1">
    <property type="nucleotide sequence ID" value="NZ_CP155571.1"/>
</dbReference>
<dbReference type="SUPFAM" id="SSF55785">
    <property type="entry name" value="PYP-like sensor domain (PAS domain)"/>
    <property type="match status" value="1"/>
</dbReference>
<dbReference type="InterPro" id="IPR025662">
    <property type="entry name" value="Sigma_54_int_dom_ATP-bd_1"/>
</dbReference>
<evidence type="ECO:0000256" key="2">
    <source>
        <dbReference type="ARBA" id="ARBA00022840"/>
    </source>
</evidence>
<dbReference type="Pfam" id="PF25601">
    <property type="entry name" value="AAA_lid_14"/>
    <property type="match status" value="1"/>
</dbReference>
<dbReference type="Proteomes" id="UP000216052">
    <property type="component" value="Chromosome"/>
</dbReference>
<dbReference type="CDD" id="cd00009">
    <property type="entry name" value="AAA"/>
    <property type="match status" value="1"/>
</dbReference>
<keyword evidence="2" id="KW-0067">ATP-binding</keyword>